<keyword evidence="2" id="KW-1185">Reference proteome</keyword>
<sequence>MAHRRARVLTNKSALICYVTKSQTNGRRKAPQTRRRVADVGGVSALWVGYCSVAGPPRAIRNGQKVPWTRNFVYFIIIRTKIKSKGTSKSHLKYTGCCSAGHSLRCGQPGV</sequence>
<comment type="caution">
    <text evidence="1">The sequence shown here is derived from an EMBL/GenBank/DDBJ whole genome shotgun (WGS) entry which is preliminary data.</text>
</comment>
<protein>
    <submittedName>
        <fullName evidence="1">Uncharacterized protein</fullName>
    </submittedName>
</protein>
<name>A0A5B7GW51_PORTR</name>
<organism evidence="1 2">
    <name type="scientific">Portunus trituberculatus</name>
    <name type="common">Swimming crab</name>
    <name type="synonym">Neptunus trituberculatus</name>
    <dbReference type="NCBI Taxonomy" id="210409"/>
    <lineage>
        <taxon>Eukaryota</taxon>
        <taxon>Metazoa</taxon>
        <taxon>Ecdysozoa</taxon>
        <taxon>Arthropoda</taxon>
        <taxon>Crustacea</taxon>
        <taxon>Multicrustacea</taxon>
        <taxon>Malacostraca</taxon>
        <taxon>Eumalacostraca</taxon>
        <taxon>Eucarida</taxon>
        <taxon>Decapoda</taxon>
        <taxon>Pleocyemata</taxon>
        <taxon>Brachyura</taxon>
        <taxon>Eubrachyura</taxon>
        <taxon>Portunoidea</taxon>
        <taxon>Portunidae</taxon>
        <taxon>Portuninae</taxon>
        <taxon>Portunus</taxon>
    </lineage>
</organism>
<dbReference type="EMBL" id="VSRR010019061">
    <property type="protein sequence ID" value="MPC61883.1"/>
    <property type="molecule type" value="Genomic_DNA"/>
</dbReference>
<evidence type="ECO:0000313" key="1">
    <source>
        <dbReference type="EMBL" id="MPC61883.1"/>
    </source>
</evidence>
<reference evidence="1 2" key="1">
    <citation type="submission" date="2019-05" db="EMBL/GenBank/DDBJ databases">
        <title>Another draft genome of Portunus trituberculatus and its Hox gene families provides insights of decapod evolution.</title>
        <authorList>
            <person name="Jeong J.-H."/>
            <person name="Song I."/>
            <person name="Kim S."/>
            <person name="Choi T."/>
            <person name="Kim D."/>
            <person name="Ryu S."/>
            <person name="Kim W."/>
        </authorList>
    </citation>
    <scope>NUCLEOTIDE SEQUENCE [LARGE SCALE GENOMIC DNA]</scope>
    <source>
        <tissue evidence="1">Muscle</tissue>
    </source>
</reference>
<proteinExistence type="predicted"/>
<dbReference type="Proteomes" id="UP000324222">
    <property type="component" value="Unassembled WGS sequence"/>
</dbReference>
<dbReference type="AlphaFoldDB" id="A0A5B7GW51"/>
<accession>A0A5B7GW51</accession>
<gene>
    <name evidence="1" type="ORF">E2C01_055960</name>
</gene>
<evidence type="ECO:0000313" key="2">
    <source>
        <dbReference type="Proteomes" id="UP000324222"/>
    </source>
</evidence>